<dbReference type="EMBL" id="AFYH01085313">
    <property type="status" value="NOT_ANNOTATED_CDS"/>
    <property type="molecule type" value="Genomic_DNA"/>
</dbReference>
<dbReference type="PANTHER" id="PTHR46759:SF1">
    <property type="entry name" value="LEUCINE-RICH REPEAT-CONTAINING PROTEIN 72"/>
    <property type="match status" value="1"/>
</dbReference>
<feature type="compositionally biased region" description="Basic and acidic residues" evidence="1">
    <location>
        <begin position="224"/>
        <end position="233"/>
    </location>
</feature>
<dbReference type="Gene3D" id="3.80.10.10">
    <property type="entry name" value="Ribonuclease Inhibitor"/>
    <property type="match status" value="1"/>
</dbReference>
<protein>
    <submittedName>
        <fullName evidence="2">Leucine rich repeat containing 72</fullName>
    </submittedName>
</protein>
<dbReference type="HOGENOM" id="CLU_061027_4_0_1"/>
<dbReference type="Bgee" id="ENSLACG00000022326">
    <property type="expression patterns" value="Expressed in pelvic fin and 3 other cell types or tissues"/>
</dbReference>
<dbReference type="AlphaFoldDB" id="M3XIF5"/>
<dbReference type="EMBL" id="AFYH01085314">
    <property type="status" value="NOT_ANNOTATED_CDS"/>
    <property type="molecule type" value="Genomic_DNA"/>
</dbReference>
<dbReference type="InterPro" id="IPR042655">
    <property type="entry name" value="LRC72"/>
</dbReference>
<evidence type="ECO:0000313" key="3">
    <source>
        <dbReference type="Proteomes" id="UP000008672"/>
    </source>
</evidence>
<evidence type="ECO:0000256" key="1">
    <source>
        <dbReference type="SAM" id="MobiDB-lite"/>
    </source>
</evidence>
<reference evidence="2" key="2">
    <citation type="submission" date="2025-08" db="UniProtKB">
        <authorList>
            <consortium name="Ensembl"/>
        </authorList>
    </citation>
    <scope>IDENTIFICATION</scope>
</reference>
<dbReference type="EMBL" id="AFYH01085315">
    <property type="status" value="NOT_ANNOTATED_CDS"/>
    <property type="molecule type" value="Genomic_DNA"/>
</dbReference>
<dbReference type="Pfam" id="PF14580">
    <property type="entry name" value="LRR_9"/>
    <property type="match status" value="1"/>
</dbReference>
<dbReference type="PROSITE" id="PS51450">
    <property type="entry name" value="LRR"/>
    <property type="match status" value="3"/>
</dbReference>
<gene>
    <name evidence="2" type="primary">LOC102349175</name>
</gene>
<reference evidence="2" key="3">
    <citation type="submission" date="2025-09" db="UniProtKB">
        <authorList>
            <consortium name="Ensembl"/>
        </authorList>
    </citation>
    <scope>IDENTIFICATION</scope>
</reference>
<dbReference type="InterPro" id="IPR001611">
    <property type="entry name" value="Leu-rich_rpt"/>
</dbReference>
<dbReference type="Proteomes" id="UP000008672">
    <property type="component" value="Unassembled WGS sequence"/>
</dbReference>
<dbReference type="STRING" id="7897.ENSLACP00000022511"/>
<dbReference type="eggNOG" id="ENOG502S0DQ">
    <property type="taxonomic scope" value="Eukaryota"/>
</dbReference>
<dbReference type="Ensembl" id="ENSLACT00000026495.1">
    <property type="protein sequence ID" value="ENSLACP00000022511.1"/>
    <property type="gene ID" value="ENSLACG00000022326.1"/>
</dbReference>
<feature type="region of interest" description="Disordered" evidence="1">
    <location>
        <begin position="221"/>
        <end position="244"/>
    </location>
</feature>
<name>M3XIF5_LATCH</name>
<keyword evidence="3" id="KW-1185">Reference proteome</keyword>
<dbReference type="SUPFAM" id="SSF52075">
    <property type="entry name" value="Outer arm dynein light chain 1"/>
    <property type="match status" value="1"/>
</dbReference>
<dbReference type="InterPro" id="IPR032675">
    <property type="entry name" value="LRR_dom_sf"/>
</dbReference>
<feature type="region of interest" description="Disordered" evidence="1">
    <location>
        <begin position="160"/>
        <end position="190"/>
    </location>
</feature>
<dbReference type="GeneTree" id="ENSGT00940000165642"/>
<proteinExistence type="predicted"/>
<feature type="compositionally biased region" description="Low complexity" evidence="1">
    <location>
        <begin position="161"/>
        <end position="175"/>
    </location>
</feature>
<reference evidence="3" key="1">
    <citation type="submission" date="2011-08" db="EMBL/GenBank/DDBJ databases">
        <title>The draft genome of Latimeria chalumnae.</title>
        <authorList>
            <person name="Di Palma F."/>
            <person name="Alfoldi J."/>
            <person name="Johnson J."/>
            <person name="Berlin A."/>
            <person name="Gnerre S."/>
            <person name="Jaffe D."/>
            <person name="MacCallum I."/>
            <person name="Young S."/>
            <person name="Walker B.J."/>
            <person name="Lander E."/>
            <person name="Lindblad-Toh K."/>
        </authorList>
    </citation>
    <scope>NUCLEOTIDE SEQUENCE [LARGE SCALE GENOMIC DNA]</scope>
    <source>
        <strain evidence="3">Wild caught</strain>
    </source>
</reference>
<sequence>MFPFYRGLTEVISLARFRMLKYLWLNNNKIRRLTCLTKNYRLTELYLNNNELFDITGALIHLTSLQILLLHNNQLTKLEETVKELREMQYLQRLNLFNNPLAQEPGYRLFVIHHIPSLEILDRQIIRKEEKKAALYQCNAERSRVLQSIAFGKRVESAPEPKISSSLTPKPTSKPQIYRDGCGFGNSRTKPTFDDPEEAVCYKAVRRSVMQFSSMNWNTVPTSQEKRLAERPAESPQWYKTLHP</sequence>
<organism evidence="2 3">
    <name type="scientific">Latimeria chalumnae</name>
    <name type="common">Coelacanth</name>
    <dbReference type="NCBI Taxonomy" id="7897"/>
    <lineage>
        <taxon>Eukaryota</taxon>
        <taxon>Metazoa</taxon>
        <taxon>Chordata</taxon>
        <taxon>Craniata</taxon>
        <taxon>Vertebrata</taxon>
        <taxon>Euteleostomi</taxon>
        <taxon>Coelacanthiformes</taxon>
        <taxon>Coelacanthidae</taxon>
        <taxon>Latimeria</taxon>
    </lineage>
</organism>
<dbReference type="InParanoid" id="M3XIF5"/>
<accession>M3XIF5</accession>
<dbReference type="OMA" id="DWGKMPT"/>
<dbReference type="PANTHER" id="PTHR46759">
    <property type="entry name" value="LEUCINE-RICH REPEAT-CONTAINING PROTEIN 72"/>
    <property type="match status" value="1"/>
</dbReference>
<dbReference type="EMBL" id="AFYH01085312">
    <property type="status" value="NOT_ANNOTATED_CDS"/>
    <property type="molecule type" value="Genomic_DNA"/>
</dbReference>
<evidence type="ECO:0000313" key="2">
    <source>
        <dbReference type="Ensembl" id="ENSLACP00000022511.1"/>
    </source>
</evidence>